<dbReference type="AlphaFoldDB" id="A0A9J6P1R6"/>
<name>A0A9J6P1R6_9CLOT</name>
<dbReference type="Proteomes" id="UP001056429">
    <property type="component" value="Unassembled WGS sequence"/>
</dbReference>
<keyword evidence="3" id="KW-1185">Reference proteome</keyword>
<keyword evidence="1" id="KW-0472">Membrane</keyword>
<accession>A0A9J6P1R6</accession>
<evidence type="ECO:0000313" key="3">
    <source>
        <dbReference type="Proteomes" id="UP001056429"/>
    </source>
</evidence>
<keyword evidence="1" id="KW-0812">Transmembrane</keyword>
<organism evidence="2 3">
    <name type="scientific">Oceanirhabdus seepicola</name>
    <dbReference type="NCBI Taxonomy" id="2828781"/>
    <lineage>
        <taxon>Bacteria</taxon>
        <taxon>Bacillati</taxon>
        <taxon>Bacillota</taxon>
        <taxon>Clostridia</taxon>
        <taxon>Eubacteriales</taxon>
        <taxon>Clostridiaceae</taxon>
        <taxon>Oceanirhabdus</taxon>
    </lineage>
</organism>
<feature type="transmembrane region" description="Helical" evidence="1">
    <location>
        <begin position="26"/>
        <end position="46"/>
    </location>
</feature>
<gene>
    <name evidence="2" type="ORF">KDK92_12155</name>
</gene>
<comment type="caution">
    <text evidence="2">The sequence shown here is derived from an EMBL/GenBank/DDBJ whole genome shotgun (WGS) entry which is preliminary data.</text>
</comment>
<evidence type="ECO:0000256" key="1">
    <source>
        <dbReference type="SAM" id="Phobius"/>
    </source>
</evidence>
<sequence length="116" mass="12266">MSSSNCCCRQSCCCKQTCSSPVGISYGRSCCSFPSLIILILILLFFGREFGGLDHHGGGRTGVDACGCEKRPVKDDKCFAGIVFIITLYFLSCGCGGFGRGIGGYGGYGYGGYGRY</sequence>
<reference evidence="2" key="1">
    <citation type="journal article" date="2021" name="mSystems">
        <title>Bacteria and Archaea Synergistically Convert Glycine Betaine to Biogenic Methane in the Formosa Cold Seep of the South China Sea.</title>
        <authorList>
            <person name="Li L."/>
            <person name="Zhang W."/>
            <person name="Zhang S."/>
            <person name="Song L."/>
            <person name="Sun Q."/>
            <person name="Zhang H."/>
            <person name="Xiang H."/>
            <person name="Dong X."/>
        </authorList>
    </citation>
    <scope>NUCLEOTIDE SEQUENCE</scope>
    <source>
        <strain evidence="2">ZWT</strain>
    </source>
</reference>
<protein>
    <submittedName>
        <fullName evidence="2">Uncharacterized protein</fullName>
    </submittedName>
</protein>
<dbReference type="EMBL" id="JAGSOJ010000002">
    <property type="protein sequence ID" value="MCM1990475.1"/>
    <property type="molecule type" value="Genomic_DNA"/>
</dbReference>
<evidence type="ECO:0000313" key="2">
    <source>
        <dbReference type="EMBL" id="MCM1990475.1"/>
    </source>
</evidence>
<keyword evidence="1" id="KW-1133">Transmembrane helix</keyword>
<proteinExistence type="predicted"/>
<feature type="transmembrane region" description="Helical" evidence="1">
    <location>
        <begin position="79"/>
        <end position="99"/>
    </location>
</feature>
<reference evidence="2" key="2">
    <citation type="submission" date="2021-04" db="EMBL/GenBank/DDBJ databases">
        <authorList>
            <person name="Dong X."/>
        </authorList>
    </citation>
    <scope>NUCLEOTIDE SEQUENCE</scope>
    <source>
        <strain evidence="2">ZWT</strain>
    </source>
</reference>